<dbReference type="GO" id="GO:0051301">
    <property type="term" value="P:cell division"/>
    <property type="evidence" value="ECO:0007669"/>
    <property type="project" value="UniProtKB-KW"/>
</dbReference>
<dbReference type="Gene3D" id="6.10.250.2410">
    <property type="match status" value="1"/>
</dbReference>
<evidence type="ECO:0000313" key="5">
    <source>
        <dbReference type="Proteomes" id="UP000051442"/>
    </source>
</evidence>
<comment type="subunit">
    <text evidence="3">Component of a cohesin-like complex composed of ScpA, ScpB and the Smc homodimer, in which ScpA and ScpB bind to the head domain of Smc. The presence of the three proteins is required for the association of the complex with DNA.</text>
</comment>
<comment type="subcellular location">
    <subcellularLocation>
        <location evidence="3">Cytoplasm</location>
    </subcellularLocation>
    <text evidence="3">Associated with two foci at the outer edges of the nucleoid region in young cells, and at four foci within both cell halves in older cells.</text>
</comment>
<organism evidence="4 5">
    <name type="scientific">Secundilactobacillus similis DSM 23365 = JCM 2765</name>
    <dbReference type="NCBI Taxonomy" id="1423804"/>
    <lineage>
        <taxon>Bacteria</taxon>
        <taxon>Bacillati</taxon>
        <taxon>Bacillota</taxon>
        <taxon>Bacilli</taxon>
        <taxon>Lactobacillales</taxon>
        <taxon>Lactobacillaceae</taxon>
        <taxon>Secundilactobacillus</taxon>
    </lineage>
</organism>
<dbReference type="Proteomes" id="UP000051442">
    <property type="component" value="Unassembled WGS sequence"/>
</dbReference>
<dbReference type="PANTHER" id="PTHR33969">
    <property type="entry name" value="SEGREGATION AND CONDENSATION PROTEIN A"/>
    <property type="match status" value="1"/>
</dbReference>
<keyword evidence="3" id="KW-0131">Cell cycle</keyword>
<accession>A0A0R2ER00</accession>
<dbReference type="GO" id="GO:0007059">
    <property type="term" value="P:chromosome segregation"/>
    <property type="evidence" value="ECO:0007669"/>
    <property type="project" value="UniProtKB-UniRule"/>
</dbReference>
<dbReference type="PATRIC" id="fig|1423804.4.peg.2044"/>
<evidence type="ECO:0000256" key="1">
    <source>
        <dbReference type="ARBA" id="ARBA00022829"/>
    </source>
</evidence>
<dbReference type="AlphaFoldDB" id="A0A0R2ER00"/>
<evidence type="ECO:0000256" key="3">
    <source>
        <dbReference type="HAMAP-Rule" id="MF_01805"/>
    </source>
</evidence>
<evidence type="ECO:0000313" key="4">
    <source>
        <dbReference type="EMBL" id="KRN18561.1"/>
    </source>
</evidence>
<gene>
    <name evidence="3" type="primary">scpA</name>
    <name evidence="4" type="ORF">FD14_GL001884</name>
</gene>
<sequence length="257" mass="29314">MTENESVESAQPVIHIQNFDGPLDLLLQLIKSQDIELVDIPIVQITDQYMTALRQMQAHQLDVAGDYFVMAATLMKMKAKLLLPATEVSLTDEEDEPSLEEMQSDLVAQLMLYQRFKQAASWFKQQALSRQQFYNRPAMAIPPEIQMGKLAPGITVTQLRSALVGLSQQRQPDLPMRLINSEQYTVKTQIKKIRFRLSQIRATVTFGQLFDQKPNREEVVTTFLALLEMTKQHEIALDQPTRVMPISVKKAKIGDEK</sequence>
<dbReference type="EMBL" id="AYZM01000148">
    <property type="protein sequence ID" value="KRN18561.1"/>
    <property type="molecule type" value="Genomic_DNA"/>
</dbReference>
<dbReference type="Gene3D" id="1.10.10.580">
    <property type="entry name" value="Structural maintenance of chromosome 1. Chain E"/>
    <property type="match status" value="1"/>
</dbReference>
<dbReference type="GO" id="GO:0006260">
    <property type="term" value="P:DNA replication"/>
    <property type="evidence" value="ECO:0007669"/>
    <property type="project" value="UniProtKB-UniRule"/>
</dbReference>
<evidence type="ECO:0000256" key="2">
    <source>
        <dbReference type="ARBA" id="ARBA00044777"/>
    </source>
</evidence>
<dbReference type="PANTHER" id="PTHR33969:SF2">
    <property type="entry name" value="SEGREGATION AND CONDENSATION PROTEIN A"/>
    <property type="match status" value="1"/>
</dbReference>
<dbReference type="RefSeq" id="WP_054735628.1">
    <property type="nucleotide sequence ID" value="NZ_AYZM01000148.1"/>
</dbReference>
<dbReference type="InterPro" id="IPR003768">
    <property type="entry name" value="ScpA"/>
</dbReference>
<dbReference type="InterPro" id="IPR023093">
    <property type="entry name" value="ScpA-like_C"/>
</dbReference>
<comment type="caution">
    <text evidence="4">The sequence shown here is derived from an EMBL/GenBank/DDBJ whole genome shotgun (WGS) entry which is preliminary data.</text>
</comment>
<protein>
    <recommendedName>
        <fullName evidence="2 3">Segregation and condensation protein A</fullName>
    </recommendedName>
</protein>
<keyword evidence="5" id="KW-1185">Reference proteome</keyword>
<comment type="function">
    <text evidence="3">Participates in chromosomal partition during cell division. May act via the formation of a condensin-like complex containing Smc and ScpB that pull DNA away from mid-cell into both cell halves.</text>
</comment>
<keyword evidence="3" id="KW-0963">Cytoplasm</keyword>
<dbReference type="Pfam" id="PF02616">
    <property type="entry name" value="SMC_ScpA"/>
    <property type="match status" value="1"/>
</dbReference>
<dbReference type="GO" id="GO:0005737">
    <property type="term" value="C:cytoplasm"/>
    <property type="evidence" value="ECO:0007669"/>
    <property type="project" value="UniProtKB-SubCell"/>
</dbReference>
<dbReference type="OrthoDB" id="9811016at2"/>
<comment type="similarity">
    <text evidence="3">Belongs to the ScpA family.</text>
</comment>
<keyword evidence="3" id="KW-0132">Cell division</keyword>
<dbReference type="STRING" id="1423804.FD14_GL001884"/>
<reference evidence="4 5" key="1">
    <citation type="journal article" date="2015" name="Genome Announc.">
        <title>Expanding the biotechnology potential of lactobacilli through comparative genomics of 213 strains and associated genera.</title>
        <authorList>
            <person name="Sun Z."/>
            <person name="Harris H.M."/>
            <person name="McCann A."/>
            <person name="Guo C."/>
            <person name="Argimon S."/>
            <person name="Zhang W."/>
            <person name="Yang X."/>
            <person name="Jeffery I.B."/>
            <person name="Cooney J.C."/>
            <person name="Kagawa T.F."/>
            <person name="Liu W."/>
            <person name="Song Y."/>
            <person name="Salvetti E."/>
            <person name="Wrobel A."/>
            <person name="Rasinkangas P."/>
            <person name="Parkhill J."/>
            <person name="Rea M.C."/>
            <person name="O'Sullivan O."/>
            <person name="Ritari J."/>
            <person name="Douillard F.P."/>
            <person name="Paul Ross R."/>
            <person name="Yang R."/>
            <person name="Briner A.E."/>
            <person name="Felis G.E."/>
            <person name="de Vos W.M."/>
            <person name="Barrangou R."/>
            <person name="Klaenhammer T.R."/>
            <person name="Caufield P.W."/>
            <person name="Cui Y."/>
            <person name="Zhang H."/>
            <person name="O'Toole P.W."/>
        </authorList>
    </citation>
    <scope>NUCLEOTIDE SEQUENCE [LARGE SCALE GENOMIC DNA]</scope>
    <source>
        <strain evidence="4 5">DSM 23365</strain>
    </source>
</reference>
<proteinExistence type="inferred from homology"/>
<dbReference type="HAMAP" id="MF_01805">
    <property type="entry name" value="ScpA"/>
    <property type="match status" value="1"/>
</dbReference>
<keyword evidence="1 3" id="KW-0159">Chromosome partition</keyword>
<name>A0A0R2ER00_9LACO</name>